<comment type="caution">
    <text evidence="3">The sequence shown here is derived from an EMBL/GenBank/DDBJ whole genome shotgun (WGS) entry which is preliminary data.</text>
</comment>
<feature type="domain" description="Anti-sigma-28 factor FlgM C-terminal" evidence="2">
    <location>
        <begin position="80"/>
        <end position="121"/>
    </location>
</feature>
<evidence type="ECO:0000313" key="3">
    <source>
        <dbReference type="EMBL" id="HGT38588.1"/>
    </source>
</evidence>
<evidence type="ECO:0000256" key="1">
    <source>
        <dbReference type="SAM" id="MobiDB-lite"/>
    </source>
</evidence>
<dbReference type="SUPFAM" id="SSF101498">
    <property type="entry name" value="Anti-sigma factor FlgM"/>
    <property type="match status" value="1"/>
</dbReference>
<feature type="compositionally biased region" description="Low complexity" evidence="1">
    <location>
        <begin position="55"/>
        <end position="73"/>
    </location>
</feature>
<proteinExistence type="predicted"/>
<dbReference type="InterPro" id="IPR035890">
    <property type="entry name" value="Anti-sigma-28_factor_FlgM_sf"/>
</dbReference>
<reference evidence="3" key="1">
    <citation type="journal article" date="2020" name="mSystems">
        <title>Genome- and Community-Level Interaction Insights into Carbon Utilization and Element Cycling Functions of Hydrothermarchaeota in Hydrothermal Sediment.</title>
        <authorList>
            <person name="Zhou Z."/>
            <person name="Liu Y."/>
            <person name="Xu W."/>
            <person name="Pan J."/>
            <person name="Luo Z.H."/>
            <person name="Li M."/>
        </authorList>
    </citation>
    <scope>NUCLEOTIDE SEQUENCE [LARGE SCALE GENOMIC DNA]</scope>
    <source>
        <strain evidence="3">SpSt-508</strain>
    </source>
</reference>
<protein>
    <submittedName>
        <fullName evidence="3">Flagellar biosynthesis anti-sigma factor FlgM</fullName>
    </submittedName>
</protein>
<name>A0A7C4QQ01_9PLAN</name>
<accession>A0A7C4QQ01</accession>
<gene>
    <name evidence="3" type="ORF">ENS64_04910</name>
</gene>
<keyword evidence="3" id="KW-0969">Cilium</keyword>
<dbReference type="InterPro" id="IPR031316">
    <property type="entry name" value="FlgM_C"/>
</dbReference>
<keyword evidence="3" id="KW-0282">Flagellum</keyword>
<organism evidence="3">
    <name type="scientific">Schlesneria paludicola</name>
    <dbReference type="NCBI Taxonomy" id="360056"/>
    <lineage>
        <taxon>Bacteria</taxon>
        <taxon>Pseudomonadati</taxon>
        <taxon>Planctomycetota</taxon>
        <taxon>Planctomycetia</taxon>
        <taxon>Planctomycetales</taxon>
        <taxon>Planctomycetaceae</taxon>
        <taxon>Schlesneria</taxon>
    </lineage>
</organism>
<keyword evidence="3" id="KW-0966">Cell projection</keyword>
<evidence type="ECO:0000259" key="2">
    <source>
        <dbReference type="Pfam" id="PF04316"/>
    </source>
</evidence>
<dbReference type="AlphaFoldDB" id="A0A7C4QQ01"/>
<dbReference type="Pfam" id="PF04316">
    <property type="entry name" value="FlgM"/>
    <property type="match status" value="1"/>
</dbReference>
<feature type="region of interest" description="Disordered" evidence="1">
    <location>
        <begin position="49"/>
        <end position="76"/>
    </location>
</feature>
<sequence length="141" mass="15077">MTSELQTRLNHLPVVGYDTLAWTAVPCHGVAGTNVPHLEGRGGMDVRGVSSVSGVMPTASVSPSPASRVAQPSGLQAPRDELELSATGKMLDQLSQSPDVRQERLARIKEAIDNGTYDTDEKLEAALLKMFQAHGIELDEV</sequence>
<dbReference type="EMBL" id="DSVQ01000010">
    <property type="protein sequence ID" value="HGT38588.1"/>
    <property type="molecule type" value="Genomic_DNA"/>
</dbReference>